<evidence type="ECO:0000313" key="1">
    <source>
        <dbReference type="EMBL" id="EMR10444.1"/>
    </source>
</evidence>
<evidence type="ECO:0000313" key="2">
    <source>
        <dbReference type="Proteomes" id="UP000011958"/>
    </source>
</evidence>
<protein>
    <submittedName>
        <fullName evidence="1">Uncharacterized protein</fullName>
    </submittedName>
</protein>
<comment type="caution">
    <text evidence="1">The sequence shown here is derived from an EMBL/GenBank/DDBJ whole genome shotgun (WGS) entry which is preliminary data.</text>
</comment>
<dbReference type="Proteomes" id="UP000011958">
    <property type="component" value="Unassembled WGS sequence"/>
</dbReference>
<dbReference type="VEuPathDB" id="FungiDB:PNEG_01158"/>
<proteinExistence type="predicted"/>
<dbReference type="AlphaFoldDB" id="M7PJ17"/>
<sequence length="231" mass="27404">MQENEAPKPEETDPNSFRKAVEIVFNEVYFSVVPEKSIESQNLVKFEEKFQKAMLQMAAPKVESSPIYESYLQKDMINNDILKDKGDLLRSRGRSGQRRSQNLEGRKQVLGSKQFKLDGRRSKSKTVDGSILARSSIYAPKRRSRWRRNQNKSLINGQSFLCLPIIPDVTEVIVNKHRRYHDTLYRPFRKINLDYLWMMHWKLKSQKKVGKKYSTRDILFRMMSKWRKNVR</sequence>
<dbReference type="GeneID" id="19894855"/>
<dbReference type="RefSeq" id="XP_007873073.1">
    <property type="nucleotide sequence ID" value="XM_007874882.1"/>
</dbReference>
<gene>
    <name evidence="1" type="ORF">PNEG_01158</name>
</gene>
<reference evidence="2" key="1">
    <citation type="journal article" date="2016" name="Nat. Commun.">
        <title>Genome analysis of three Pneumocystis species reveals adaptation mechanisms to life exclusively in mammalian hosts.</title>
        <authorList>
            <person name="Ma L."/>
            <person name="Chen Z."/>
            <person name="Huang D.W."/>
            <person name="Kutty G."/>
            <person name="Ishihara M."/>
            <person name="Wang H."/>
            <person name="Abouelleil A."/>
            <person name="Bishop L."/>
            <person name="Davey E."/>
            <person name="Deng R."/>
            <person name="Deng X."/>
            <person name="Fan L."/>
            <person name="Fantoni G."/>
            <person name="Fitzgerald M."/>
            <person name="Gogineni E."/>
            <person name="Goldberg J.M."/>
            <person name="Handley G."/>
            <person name="Hu X."/>
            <person name="Huber C."/>
            <person name="Jiao X."/>
            <person name="Jones K."/>
            <person name="Levin J.Z."/>
            <person name="Liu Y."/>
            <person name="Macdonald P."/>
            <person name="Melnikov A."/>
            <person name="Raley C."/>
            <person name="Sassi M."/>
            <person name="Sherman B.T."/>
            <person name="Song X."/>
            <person name="Sykes S."/>
            <person name="Tran B."/>
            <person name="Walsh L."/>
            <person name="Xia Y."/>
            <person name="Yang J."/>
            <person name="Young S."/>
            <person name="Zeng Q."/>
            <person name="Zheng X."/>
            <person name="Stephens R."/>
            <person name="Nusbaum C."/>
            <person name="Birren B.W."/>
            <person name="Azadi P."/>
            <person name="Lempicki R.A."/>
            <person name="Cuomo C.A."/>
            <person name="Kovacs J.A."/>
        </authorList>
    </citation>
    <scope>NUCLEOTIDE SEQUENCE [LARGE SCALE GENOMIC DNA]</scope>
    <source>
        <strain evidence="2">B123</strain>
    </source>
</reference>
<dbReference type="EMBL" id="AFWA02000006">
    <property type="protein sequence ID" value="EMR10444.1"/>
    <property type="molecule type" value="Genomic_DNA"/>
</dbReference>
<accession>M7PJ17</accession>
<organism evidence="1 2">
    <name type="scientific">Pneumocystis murina (strain B123)</name>
    <name type="common">Mouse pneumocystis pneumonia agent</name>
    <name type="synonym">Pneumocystis carinii f. sp. muris</name>
    <dbReference type="NCBI Taxonomy" id="1069680"/>
    <lineage>
        <taxon>Eukaryota</taxon>
        <taxon>Fungi</taxon>
        <taxon>Dikarya</taxon>
        <taxon>Ascomycota</taxon>
        <taxon>Taphrinomycotina</taxon>
        <taxon>Pneumocystomycetes</taxon>
        <taxon>Pneumocystaceae</taxon>
        <taxon>Pneumocystis</taxon>
    </lineage>
</organism>
<dbReference type="HOGENOM" id="CLU_1200272_0_0_1"/>
<dbReference type="OrthoDB" id="5368638at2759"/>
<name>M7PJ17_PNEMU</name>
<keyword evidence="2" id="KW-1185">Reference proteome</keyword>